<dbReference type="EMBL" id="JAVDUU010000001">
    <property type="protein sequence ID" value="MDR6940420.1"/>
    <property type="molecule type" value="Genomic_DNA"/>
</dbReference>
<dbReference type="Proteomes" id="UP001247620">
    <property type="component" value="Unassembled WGS sequence"/>
</dbReference>
<dbReference type="Pfam" id="PF01075">
    <property type="entry name" value="Glyco_transf_9"/>
    <property type="match status" value="1"/>
</dbReference>
<dbReference type="InterPro" id="IPR051199">
    <property type="entry name" value="LPS_LOS_Heptosyltrfase"/>
</dbReference>
<sequence>MIIRVAAPRLINIVFGFLPRKKDTLLIIKTDGIGDYILFRNYLSFLKQSQKHKHYKIYVLANATSKDLAEHFDSDTVDDFFWYADGYFLQWKLLKLLLNLQLLQLNSIIYTNYSRKYAVDWIVKNINAKHKTGVDGDLVNQAANLKQKTDKYYTQLIKMPPNPVHEFERNKQLFEIITGEKCSLTRPYIDKSRLNLTPDNNIVIFTGASDSSRKWDNKNFNVLCKMILSNLDSRVILAGGKDEVQDGFKIEDGLAAHDNFFNKIGTLNLVQLCELIGSAKLLISADTVAIHIAAALCVPAICISKGDLYGRFIPYPGHVANNITCIYPNDLKANDVHYAEWSKHSINTVLPKDVYTAIENVLKIHKYIS</sequence>
<evidence type="ECO:0000256" key="1">
    <source>
        <dbReference type="ARBA" id="ARBA00022676"/>
    </source>
</evidence>
<protein>
    <submittedName>
        <fullName evidence="3">ADP-heptose:LPS heptosyltransferase</fullName>
    </submittedName>
</protein>
<dbReference type="RefSeq" id="WP_310091055.1">
    <property type="nucleotide sequence ID" value="NZ_JAVDUU010000001.1"/>
</dbReference>
<gene>
    <name evidence="3" type="ORF">J2W55_000248</name>
</gene>
<evidence type="ECO:0000256" key="2">
    <source>
        <dbReference type="ARBA" id="ARBA00022679"/>
    </source>
</evidence>
<keyword evidence="1" id="KW-0328">Glycosyltransferase</keyword>
<dbReference type="Gene3D" id="3.40.50.2000">
    <property type="entry name" value="Glycogen Phosphorylase B"/>
    <property type="match status" value="2"/>
</dbReference>
<keyword evidence="4" id="KW-1185">Reference proteome</keyword>
<dbReference type="PANTHER" id="PTHR30160:SF1">
    <property type="entry name" value="LIPOPOLYSACCHARIDE 1,2-N-ACETYLGLUCOSAMINETRANSFERASE-RELATED"/>
    <property type="match status" value="1"/>
</dbReference>
<accession>A0ABU1T4W0</accession>
<reference evidence="3 4" key="1">
    <citation type="submission" date="2023-07" db="EMBL/GenBank/DDBJ databases">
        <title>Sorghum-associated microbial communities from plants grown in Nebraska, USA.</title>
        <authorList>
            <person name="Schachtman D."/>
        </authorList>
    </citation>
    <scope>NUCLEOTIDE SEQUENCE [LARGE SCALE GENOMIC DNA]</scope>
    <source>
        <strain evidence="3 4">3262</strain>
    </source>
</reference>
<evidence type="ECO:0000313" key="4">
    <source>
        <dbReference type="Proteomes" id="UP001247620"/>
    </source>
</evidence>
<evidence type="ECO:0000313" key="3">
    <source>
        <dbReference type="EMBL" id="MDR6940420.1"/>
    </source>
</evidence>
<proteinExistence type="predicted"/>
<comment type="caution">
    <text evidence="3">The sequence shown here is derived from an EMBL/GenBank/DDBJ whole genome shotgun (WGS) entry which is preliminary data.</text>
</comment>
<keyword evidence="2" id="KW-0808">Transferase</keyword>
<name>A0ABU1T4W0_9SPHI</name>
<dbReference type="InterPro" id="IPR002201">
    <property type="entry name" value="Glyco_trans_9"/>
</dbReference>
<dbReference type="SUPFAM" id="SSF53756">
    <property type="entry name" value="UDP-Glycosyltransferase/glycogen phosphorylase"/>
    <property type="match status" value="1"/>
</dbReference>
<organism evidence="3 4">
    <name type="scientific">Mucilaginibacter pocheonensis</name>
    <dbReference type="NCBI Taxonomy" id="398050"/>
    <lineage>
        <taxon>Bacteria</taxon>
        <taxon>Pseudomonadati</taxon>
        <taxon>Bacteroidota</taxon>
        <taxon>Sphingobacteriia</taxon>
        <taxon>Sphingobacteriales</taxon>
        <taxon>Sphingobacteriaceae</taxon>
        <taxon>Mucilaginibacter</taxon>
    </lineage>
</organism>
<dbReference type="PANTHER" id="PTHR30160">
    <property type="entry name" value="TETRAACYLDISACCHARIDE 4'-KINASE-RELATED"/>
    <property type="match status" value="1"/>
</dbReference>